<keyword evidence="8" id="KW-1185">Reference proteome</keyword>
<dbReference type="InterPro" id="IPR051612">
    <property type="entry name" value="Teichoic_Acid_Biosynth"/>
</dbReference>
<sequence length="385" mass="44656">MLNDKGERMKIKQKIKPILTLIMKLFGLFPIKNNKVVFSSFSAGSFSDNPKYIAEELLKENLAVDCVVVLRNTKRIHLPDGIRYVKYNTLRYLFELSTARVWVDNTRKQDFIVKRKGQYYIQTWHGAIPFKGIEHDIAESLSTKYINIAKHDSQLIDCVLTNSDLGKEIIKKSFWYDGPVIKTGSPRLDKLISKDSLFHDEAKQKLNLKTNVKYLLYAPTFRDSGDISVYNINFSSIINSLERRFGGDWNVIVKLHPNIKDEHIKISKNVINATQFPDIIELFSVADVLITDYSSSMFEFALTKKPVLLYMPDIDDYLKYRSTYFEIEELPFKVANNLHELSSNIIGFNTEQYHTELDKFYKKLHLLEDGNASQRVVDIIKKQIC</sequence>
<dbReference type="Proteomes" id="UP001589691">
    <property type="component" value="Unassembled WGS sequence"/>
</dbReference>
<dbReference type="Pfam" id="PF04464">
    <property type="entry name" value="Glyphos_transf"/>
    <property type="match status" value="1"/>
</dbReference>
<dbReference type="EMBL" id="JBHLZY010000020">
    <property type="protein sequence ID" value="MFB9769769.1"/>
    <property type="molecule type" value="Genomic_DNA"/>
</dbReference>
<keyword evidence="4" id="KW-0808">Transferase</keyword>
<gene>
    <name evidence="7" type="ORF">ACFFLI_07825</name>
</gene>
<dbReference type="SUPFAM" id="SSF53756">
    <property type="entry name" value="UDP-Glycosyltransferase/glycogen phosphorylase"/>
    <property type="match status" value="1"/>
</dbReference>
<dbReference type="InterPro" id="IPR043148">
    <property type="entry name" value="TagF_C"/>
</dbReference>
<evidence type="ECO:0000256" key="4">
    <source>
        <dbReference type="ARBA" id="ARBA00022679"/>
    </source>
</evidence>
<evidence type="ECO:0000256" key="1">
    <source>
        <dbReference type="ARBA" id="ARBA00004202"/>
    </source>
</evidence>
<name>A0ABV5WUE8_9LACO</name>
<evidence type="ECO:0000313" key="8">
    <source>
        <dbReference type="Proteomes" id="UP001589691"/>
    </source>
</evidence>
<evidence type="ECO:0000313" key="7">
    <source>
        <dbReference type="EMBL" id="MFB9769769.1"/>
    </source>
</evidence>
<evidence type="ECO:0000256" key="2">
    <source>
        <dbReference type="ARBA" id="ARBA00010488"/>
    </source>
</evidence>
<dbReference type="PANTHER" id="PTHR37316:SF3">
    <property type="entry name" value="TEICHOIC ACID GLYCEROL-PHOSPHATE TRANSFERASE"/>
    <property type="match status" value="1"/>
</dbReference>
<comment type="subcellular location">
    <subcellularLocation>
        <location evidence="1">Cell membrane</location>
        <topology evidence="1">Peripheral membrane protein</topology>
    </subcellularLocation>
</comment>
<reference evidence="7 8" key="1">
    <citation type="submission" date="2024-09" db="EMBL/GenBank/DDBJ databases">
        <authorList>
            <person name="Sun Q."/>
            <person name="Mori K."/>
        </authorList>
    </citation>
    <scope>NUCLEOTIDE SEQUENCE [LARGE SCALE GENOMIC DNA]</scope>
    <source>
        <strain evidence="7 8">TBRC 4576</strain>
    </source>
</reference>
<evidence type="ECO:0000256" key="6">
    <source>
        <dbReference type="ARBA" id="ARBA00023136"/>
    </source>
</evidence>
<protein>
    <submittedName>
        <fullName evidence="7">CDP-glycerol glycerophosphotransferase family protein</fullName>
    </submittedName>
</protein>
<proteinExistence type="inferred from homology"/>
<dbReference type="Gene3D" id="3.40.50.11820">
    <property type="match status" value="1"/>
</dbReference>
<dbReference type="PANTHER" id="PTHR37316">
    <property type="entry name" value="TEICHOIC ACID GLYCEROL-PHOSPHATE PRIMASE"/>
    <property type="match status" value="1"/>
</dbReference>
<comment type="similarity">
    <text evidence="2">Belongs to the CDP-glycerol glycerophosphotransferase family.</text>
</comment>
<accession>A0ABV5WUE8</accession>
<dbReference type="InterPro" id="IPR007554">
    <property type="entry name" value="Glycerophosphate_synth"/>
</dbReference>
<organism evidence="7 8">
    <name type="scientific">Lactiplantibacillus modestisalitolerans</name>
    <dbReference type="NCBI Taxonomy" id="1457219"/>
    <lineage>
        <taxon>Bacteria</taxon>
        <taxon>Bacillati</taxon>
        <taxon>Bacillota</taxon>
        <taxon>Bacilli</taxon>
        <taxon>Lactobacillales</taxon>
        <taxon>Lactobacillaceae</taxon>
        <taxon>Lactiplantibacillus</taxon>
    </lineage>
</organism>
<dbReference type="InterPro" id="IPR043149">
    <property type="entry name" value="TagF_N"/>
</dbReference>
<dbReference type="Gene3D" id="3.40.50.12580">
    <property type="match status" value="1"/>
</dbReference>
<evidence type="ECO:0000256" key="3">
    <source>
        <dbReference type="ARBA" id="ARBA00022475"/>
    </source>
</evidence>
<comment type="caution">
    <text evidence="7">The sequence shown here is derived from an EMBL/GenBank/DDBJ whole genome shotgun (WGS) entry which is preliminary data.</text>
</comment>
<evidence type="ECO:0000256" key="5">
    <source>
        <dbReference type="ARBA" id="ARBA00022944"/>
    </source>
</evidence>
<keyword evidence="6" id="KW-0472">Membrane</keyword>
<keyword evidence="5" id="KW-0777">Teichoic acid biosynthesis</keyword>
<keyword evidence="3" id="KW-1003">Cell membrane</keyword>